<accession>A0A5E4QZN8</accession>
<dbReference type="PIRSF" id="PIRSF000538">
    <property type="entry name" value="GlpK"/>
    <property type="match status" value="1"/>
</dbReference>
<dbReference type="InterPro" id="IPR006003">
    <property type="entry name" value="FGGY_RbtK-like"/>
</dbReference>
<dbReference type="PANTHER" id="PTHR43435">
    <property type="entry name" value="RIBULOKINASE"/>
    <property type="match status" value="1"/>
</dbReference>
<keyword evidence="5" id="KW-0812">Transmembrane</keyword>
<evidence type="ECO:0000256" key="2">
    <source>
        <dbReference type="ARBA" id="ARBA00022679"/>
    </source>
</evidence>
<dbReference type="InterPro" id="IPR043129">
    <property type="entry name" value="ATPase_NBD"/>
</dbReference>
<feature type="domain" description="Carbohydrate kinase FGGY C-terminal" evidence="7">
    <location>
        <begin position="297"/>
        <end position="505"/>
    </location>
</feature>
<sequence length="558" mass="62064">MNTRSSSQERINYQLFMFNSIFVIMLYYSNHARAALVDCYGQVIKSSARNLQIWRPQADFYEQSSTDIWESCVNVIKDVIIGINPKEVKGIGFDATCSLVALDNNGNPLSVSQSKINQQNIIMWMDHRAQDEADFINKTGHEILKFVGGKVSLEMEIPKLMWLKKHLPSLWTKYGHFFDLPDFLTWKATGYESRSMCSLVCKWNYECLSSGSHGWNLNFLNQIGLDDLAENNFCKIGNKVLMPGEFCGGLLPNIADLLGLLPNTPVATSIIDAHAGGLGMIGTMGGEIEQDMSSRLSLICGTSTCHMAVNNKPIEVKGVWGPYFSAMVPNLWLNEAGQSASGMLLDHILSSHPAGSKLLQKLETGNLRMHLRKLLQGMAKSRRLSDVNFLTKDLHVWPDFHGNRSPIADPSLTGMIVGLKIDKSEENLALLYLATLQALAYGTRHIIEALVQAGYRPFKSMLICGGLAKDPLFIQIQADSVGIPILKPHEKESVLVGSAILGACASQYFNSVQSAIENMGGKADAIQPNKNIKSFHDKKFNVFLKMFHDQMQYRNMMC</sequence>
<comment type="similarity">
    <text evidence="1">Belongs to the FGGY kinase family.</text>
</comment>
<dbReference type="AlphaFoldDB" id="A0A5E4QZN8"/>
<dbReference type="SUPFAM" id="SSF53067">
    <property type="entry name" value="Actin-like ATPase domain"/>
    <property type="match status" value="2"/>
</dbReference>
<name>A0A5E4QZN8_9NEOP</name>
<evidence type="ECO:0000256" key="4">
    <source>
        <dbReference type="ARBA" id="ARBA00074355"/>
    </source>
</evidence>
<dbReference type="InterPro" id="IPR000577">
    <property type="entry name" value="Carb_kinase_FGGY"/>
</dbReference>
<evidence type="ECO:0000259" key="6">
    <source>
        <dbReference type="Pfam" id="PF00370"/>
    </source>
</evidence>
<feature type="domain" description="Carbohydrate kinase FGGY N-terminal" evidence="6">
    <location>
        <begin position="32"/>
        <end position="279"/>
    </location>
</feature>
<proteinExistence type="inferred from homology"/>
<dbReference type="InterPro" id="IPR018484">
    <property type="entry name" value="FGGY_N"/>
</dbReference>
<dbReference type="CDD" id="cd07782">
    <property type="entry name" value="ASKHA_NBD_FGGY_D-RBK"/>
    <property type="match status" value="1"/>
</dbReference>
<keyword evidence="5" id="KW-1133">Transmembrane helix</keyword>
<dbReference type="Pfam" id="PF02782">
    <property type="entry name" value="FGGY_C"/>
    <property type="match status" value="1"/>
</dbReference>
<dbReference type="PANTHER" id="PTHR43435:SF4">
    <property type="entry name" value="FGGY CARBOHYDRATE KINASE DOMAIN-CONTAINING PROTEIN"/>
    <property type="match status" value="1"/>
</dbReference>
<dbReference type="Pfam" id="PF00370">
    <property type="entry name" value="FGGY_N"/>
    <property type="match status" value="1"/>
</dbReference>
<organism evidence="8 9">
    <name type="scientific">Leptidea sinapis</name>
    <dbReference type="NCBI Taxonomy" id="189913"/>
    <lineage>
        <taxon>Eukaryota</taxon>
        <taxon>Metazoa</taxon>
        <taxon>Ecdysozoa</taxon>
        <taxon>Arthropoda</taxon>
        <taxon>Hexapoda</taxon>
        <taxon>Insecta</taxon>
        <taxon>Pterygota</taxon>
        <taxon>Neoptera</taxon>
        <taxon>Endopterygota</taxon>
        <taxon>Lepidoptera</taxon>
        <taxon>Glossata</taxon>
        <taxon>Ditrysia</taxon>
        <taxon>Papilionoidea</taxon>
        <taxon>Pieridae</taxon>
        <taxon>Dismorphiinae</taxon>
        <taxon>Leptidea</taxon>
    </lineage>
</organism>
<keyword evidence="2" id="KW-0808">Transferase</keyword>
<evidence type="ECO:0000313" key="8">
    <source>
        <dbReference type="EMBL" id="VVD03135.1"/>
    </source>
</evidence>
<keyword evidence="9" id="KW-1185">Reference proteome</keyword>
<protein>
    <recommendedName>
        <fullName evidence="4">FGGY carbohydrate kinase domain-containing protein</fullName>
    </recommendedName>
</protein>
<dbReference type="FunFam" id="3.30.420.40:FF:000101">
    <property type="entry name" value="FGGY carbohydrate kinase domain-containing protein"/>
    <property type="match status" value="1"/>
</dbReference>
<dbReference type="Gene3D" id="3.30.420.40">
    <property type="match status" value="1"/>
</dbReference>
<dbReference type="EMBL" id="FZQP02006654">
    <property type="protein sequence ID" value="VVD03135.1"/>
    <property type="molecule type" value="Genomic_DNA"/>
</dbReference>
<dbReference type="NCBIfam" id="TIGR01315">
    <property type="entry name" value="5C_CHO_kinase"/>
    <property type="match status" value="1"/>
</dbReference>
<gene>
    <name evidence="8" type="ORF">LSINAPIS_LOCUS13188</name>
</gene>
<dbReference type="GO" id="GO:0019321">
    <property type="term" value="P:pentose metabolic process"/>
    <property type="evidence" value="ECO:0007669"/>
    <property type="project" value="TreeGrafter"/>
</dbReference>
<evidence type="ECO:0000256" key="3">
    <source>
        <dbReference type="ARBA" id="ARBA00022777"/>
    </source>
</evidence>
<dbReference type="InterPro" id="IPR018485">
    <property type="entry name" value="FGGY_C"/>
</dbReference>
<dbReference type="Proteomes" id="UP000324832">
    <property type="component" value="Unassembled WGS sequence"/>
</dbReference>
<evidence type="ECO:0000256" key="5">
    <source>
        <dbReference type="SAM" id="Phobius"/>
    </source>
</evidence>
<feature type="transmembrane region" description="Helical" evidence="5">
    <location>
        <begin position="12"/>
        <end position="29"/>
    </location>
</feature>
<reference evidence="8 9" key="1">
    <citation type="submission" date="2017-07" db="EMBL/GenBank/DDBJ databases">
        <authorList>
            <person name="Talla V."/>
            <person name="Backstrom N."/>
        </authorList>
    </citation>
    <scope>NUCLEOTIDE SEQUENCE [LARGE SCALE GENOMIC DNA]</scope>
</reference>
<evidence type="ECO:0000256" key="1">
    <source>
        <dbReference type="ARBA" id="ARBA00009156"/>
    </source>
</evidence>
<keyword evidence="3" id="KW-0418">Kinase</keyword>
<evidence type="ECO:0000313" key="9">
    <source>
        <dbReference type="Proteomes" id="UP000324832"/>
    </source>
</evidence>
<dbReference type="Gene3D" id="1.20.58.2240">
    <property type="match status" value="1"/>
</dbReference>
<evidence type="ECO:0000259" key="7">
    <source>
        <dbReference type="Pfam" id="PF02782"/>
    </source>
</evidence>
<keyword evidence="5" id="KW-0472">Membrane</keyword>
<dbReference type="GO" id="GO:0019150">
    <property type="term" value="F:D-ribulokinase activity"/>
    <property type="evidence" value="ECO:0007669"/>
    <property type="project" value="TreeGrafter"/>
</dbReference>
<dbReference type="GO" id="GO:0005737">
    <property type="term" value="C:cytoplasm"/>
    <property type="evidence" value="ECO:0007669"/>
    <property type="project" value="TreeGrafter"/>
</dbReference>